<dbReference type="Pfam" id="PF00613">
    <property type="entry name" value="PI3Ka"/>
    <property type="match status" value="1"/>
</dbReference>
<evidence type="ECO:0000256" key="2">
    <source>
        <dbReference type="ARBA" id="ARBA00006209"/>
    </source>
</evidence>
<keyword evidence="7" id="KW-0067">ATP-binding</keyword>
<dbReference type="PANTHER" id="PTHR10048:SF15">
    <property type="entry name" value="PHOSPHATIDYLINOSITOL 4-KINASE ALPHA"/>
    <property type="match status" value="1"/>
</dbReference>
<dbReference type="GO" id="GO:0005737">
    <property type="term" value="C:cytoplasm"/>
    <property type="evidence" value="ECO:0007669"/>
    <property type="project" value="TreeGrafter"/>
</dbReference>
<dbReference type="SUPFAM" id="SSF48371">
    <property type="entry name" value="ARM repeat"/>
    <property type="match status" value="1"/>
</dbReference>
<dbReference type="OrthoDB" id="10264149at2759"/>
<dbReference type="GO" id="GO:0004430">
    <property type="term" value="F:1-phosphatidylinositol 4-kinase activity"/>
    <property type="evidence" value="ECO:0007669"/>
    <property type="project" value="UniProtKB-EC"/>
</dbReference>
<dbReference type="InterPro" id="IPR015433">
    <property type="entry name" value="PI3/4_kinase"/>
</dbReference>
<evidence type="ECO:0000313" key="11">
    <source>
        <dbReference type="Proteomes" id="UP000011958"/>
    </source>
</evidence>
<dbReference type="EMBL" id="AFWA02000012">
    <property type="protein sequence ID" value="EMR09649.1"/>
    <property type="molecule type" value="Genomic_DNA"/>
</dbReference>
<protein>
    <recommendedName>
        <fullName evidence="3">1-phosphatidylinositol 4-kinase</fullName>
        <ecNumber evidence="3">2.7.1.67</ecNumber>
    </recommendedName>
</protein>
<dbReference type="Pfam" id="PF00454">
    <property type="entry name" value="PI3_PI4_kinase"/>
    <property type="match status" value="1"/>
</dbReference>
<evidence type="ECO:0000313" key="10">
    <source>
        <dbReference type="EMBL" id="EMR09649.1"/>
    </source>
</evidence>
<evidence type="ECO:0000256" key="6">
    <source>
        <dbReference type="ARBA" id="ARBA00022777"/>
    </source>
</evidence>
<dbReference type="Gene3D" id="1.25.40.70">
    <property type="entry name" value="Phosphatidylinositol 3-kinase, accessory domain (PIK)"/>
    <property type="match status" value="1"/>
</dbReference>
<evidence type="ECO:0000256" key="3">
    <source>
        <dbReference type="ARBA" id="ARBA00012169"/>
    </source>
</evidence>
<dbReference type="STRING" id="1069680.M7PGR5"/>
<dbReference type="Gene3D" id="3.30.1010.10">
    <property type="entry name" value="Phosphatidylinositol 3-kinase Catalytic Subunit, Chain A, domain 4"/>
    <property type="match status" value="1"/>
</dbReference>
<dbReference type="eggNOG" id="KOG0902">
    <property type="taxonomic scope" value="Eukaryota"/>
</dbReference>
<dbReference type="InterPro" id="IPR036940">
    <property type="entry name" value="PI3/4_kinase_cat_sf"/>
</dbReference>
<feature type="domain" description="PIK helical" evidence="9">
    <location>
        <begin position="1336"/>
        <end position="1521"/>
    </location>
</feature>
<dbReference type="VEuPathDB" id="FungiDB:PNEG_02232"/>
<dbReference type="InterPro" id="IPR016024">
    <property type="entry name" value="ARM-type_fold"/>
</dbReference>
<dbReference type="PROSITE" id="PS50290">
    <property type="entry name" value="PI3_4_KINASE_3"/>
    <property type="match status" value="1"/>
</dbReference>
<evidence type="ECO:0000259" key="9">
    <source>
        <dbReference type="PROSITE" id="PS51545"/>
    </source>
</evidence>
<dbReference type="GO" id="GO:0005524">
    <property type="term" value="F:ATP binding"/>
    <property type="evidence" value="ECO:0007669"/>
    <property type="project" value="UniProtKB-KW"/>
</dbReference>
<keyword evidence="4" id="KW-0808">Transferase</keyword>
<dbReference type="RefSeq" id="XP_007874217.1">
    <property type="nucleotide sequence ID" value="XM_007876026.1"/>
</dbReference>
<comment type="similarity">
    <text evidence="2">Belongs to the PI3/PI4-kinase family. Type III PI4K subfamily.</text>
</comment>
<dbReference type="InterPro" id="IPR042236">
    <property type="entry name" value="PI3K_accessory_sf"/>
</dbReference>
<dbReference type="InterPro" id="IPR000403">
    <property type="entry name" value="PI3/4_kinase_cat_dom"/>
</dbReference>
<evidence type="ECO:0000256" key="7">
    <source>
        <dbReference type="ARBA" id="ARBA00022840"/>
    </source>
</evidence>
<keyword evidence="11" id="KW-1185">Reference proteome</keyword>
<dbReference type="EC" id="2.7.1.67" evidence="3"/>
<gene>
    <name evidence="10" type="ORF">PNEG_02232</name>
</gene>
<accession>M7PGR5</accession>
<dbReference type="Proteomes" id="UP000011958">
    <property type="component" value="Unassembled WGS sequence"/>
</dbReference>
<dbReference type="CDD" id="cd05167">
    <property type="entry name" value="PI4Kc_III_alpha"/>
    <property type="match status" value="1"/>
</dbReference>
<name>M7PGR5_PNEMU</name>
<evidence type="ECO:0000256" key="1">
    <source>
        <dbReference type="ARBA" id="ARBA00001686"/>
    </source>
</evidence>
<dbReference type="GO" id="GO:0048015">
    <property type="term" value="P:phosphatidylinositol-mediated signaling"/>
    <property type="evidence" value="ECO:0007669"/>
    <property type="project" value="TreeGrafter"/>
</dbReference>
<dbReference type="FunFam" id="1.25.40.70:FF:000011">
    <property type="entry name" value="Phosphatidylinositol 4-kinase alpha"/>
    <property type="match status" value="1"/>
</dbReference>
<dbReference type="GO" id="GO:0061909">
    <property type="term" value="P:autophagosome-lysosome fusion"/>
    <property type="evidence" value="ECO:0007669"/>
    <property type="project" value="EnsemblFungi"/>
</dbReference>
<dbReference type="GO" id="GO:0140504">
    <property type="term" value="P:microlipophagy"/>
    <property type="evidence" value="ECO:0007669"/>
    <property type="project" value="EnsemblFungi"/>
</dbReference>
<dbReference type="GO" id="GO:0060237">
    <property type="term" value="P:regulation of fungal-type cell wall organization"/>
    <property type="evidence" value="ECO:0007669"/>
    <property type="project" value="EnsemblFungi"/>
</dbReference>
<feature type="domain" description="PI3K/PI4K catalytic" evidence="8">
    <location>
        <begin position="1621"/>
        <end position="1889"/>
    </location>
</feature>
<dbReference type="SMART" id="SM00145">
    <property type="entry name" value="PI3Ka"/>
    <property type="match status" value="1"/>
</dbReference>
<evidence type="ECO:0000256" key="4">
    <source>
        <dbReference type="ARBA" id="ARBA00022679"/>
    </source>
</evidence>
<dbReference type="OMA" id="TIEVWQS"/>
<evidence type="ECO:0000256" key="5">
    <source>
        <dbReference type="ARBA" id="ARBA00022741"/>
    </source>
</evidence>
<comment type="caution">
    <text evidence="10">The sequence shown here is derived from an EMBL/GenBank/DDBJ whole genome shotgun (WGS) entry which is preliminary data.</text>
</comment>
<dbReference type="InterPro" id="IPR045495">
    <property type="entry name" value="PI4K_N"/>
</dbReference>
<keyword evidence="5" id="KW-0547">Nucleotide-binding</keyword>
<dbReference type="Pfam" id="PF19274">
    <property type="entry name" value="PI4K_N"/>
    <property type="match status" value="2"/>
</dbReference>
<dbReference type="GO" id="GO:0000422">
    <property type="term" value="P:autophagy of mitochondrion"/>
    <property type="evidence" value="ECO:0007669"/>
    <property type="project" value="EnsemblFungi"/>
</dbReference>
<dbReference type="GO" id="GO:0030866">
    <property type="term" value="P:cortical actin cytoskeleton organization"/>
    <property type="evidence" value="ECO:0007669"/>
    <property type="project" value="EnsemblFungi"/>
</dbReference>
<proteinExistence type="inferred from homology"/>
<comment type="catalytic activity">
    <reaction evidence="1">
        <text>a 1,2-diacyl-sn-glycero-3-phospho-(1D-myo-inositol) + ATP = a 1,2-diacyl-sn-glycero-3-phospho-(1D-myo-inositol 4-phosphate) + ADP + H(+)</text>
        <dbReference type="Rhea" id="RHEA:19877"/>
        <dbReference type="ChEBI" id="CHEBI:15378"/>
        <dbReference type="ChEBI" id="CHEBI:30616"/>
        <dbReference type="ChEBI" id="CHEBI:57880"/>
        <dbReference type="ChEBI" id="CHEBI:58178"/>
        <dbReference type="ChEBI" id="CHEBI:456216"/>
        <dbReference type="EC" id="2.7.1.67"/>
    </reaction>
</comment>
<dbReference type="InterPro" id="IPR011009">
    <property type="entry name" value="Kinase-like_dom_sf"/>
</dbReference>
<dbReference type="PANTHER" id="PTHR10048">
    <property type="entry name" value="PHOSPHATIDYLINOSITOL KINASE"/>
    <property type="match status" value="1"/>
</dbReference>
<dbReference type="GeneID" id="19895925"/>
<dbReference type="FunFam" id="3.30.1010.10:FF:000014">
    <property type="entry name" value="Phosphatidylinositol 4-kinase STT4"/>
    <property type="match status" value="1"/>
</dbReference>
<dbReference type="PROSITE" id="PS00915">
    <property type="entry name" value="PI3_4_KINASE_1"/>
    <property type="match status" value="1"/>
</dbReference>
<evidence type="ECO:0000259" key="8">
    <source>
        <dbReference type="PROSITE" id="PS50290"/>
    </source>
</evidence>
<dbReference type="GO" id="GO:0046854">
    <property type="term" value="P:phosphatidylinositol phosphate biosynthetic process"/>
    <property type="evidence" value="ECO:0007669"/>
    <property type="project" value="EnsemblFungi"/>
</dbReference>
<dbReference type="GO" id="GO:0006995">
    <property type="term" value="P:cellular response to nitrogen starvation"/>
    <property type="evidence" value="ECO:0007669"/>
    <property type="project" value="EnsemblFungi"/>
</dbReference>
<reference evidence="11" key="1">
    <citation type="journal article" date="2016" name="Nat. Commun.">
        <title>Genome analysis of three Pneumocystis species reveals adaptation mechanisms to life exclusively in mammalian hosts.</title>
        <authorList>
            <person name="Ma L."/>
            <person name="Chen Z."/>
            <person name="Huang D.W."/>
            <person name="Kutty G."/>
            <person name="Ishihara M."/>
            <person name="Wang H."/>
            <person name="Abouelleil A."/>
            <person name="Bishop L."/>
            <person name="Davey E."/>
            <person name="Deng R."/>
            <person name="Deng X."/>
            <person name="Fan L."/>
            <person name="Fantoni G."/>
            <person name="Fitzgerald M."/>
            <person name="Gogineni E."/>
            <person name="Goldberg J.M."/>
            <person name="Handley G."/>
            <person name="Hu X."/>
            <person name="Huber C."/>
            <person name="Jiao X."/>
            <person name="Jones K."/>
            <person name="Levin J.Z."/>
            <person name="Liu Y."/>
            <person name="Macdonald P."/>
            <person name="Melnikov A."/>
            <person name="Raley C."/>
            <person name="Sassi M."/>
            <person name="Sherman B.T."/>
            <person name="Song X."/>
            <person name="Sykes S."/>
            <person name="Tran B."/>
            <person name="Walsh L."/>
            <person name="Xia Y."/>
            <person name="Yang J."/>
            <person name="Young S."/>
            <person name="Zeng Q."/>
            <person name="Zheng X."/>
            <person name="Stephens R."/>
            <person name="Nusbaum C."/>
            <person name="Birren B.W."/>
            <person name="Azadi P."/>
            <person name="Lempicki R.A."/>
            <person name="Cuomo C.A."/>
            <person name="Kovacs J.A."/>
        </authorList>
    </citation>
    <scope>NUCLEOTIDE SEQUENCE [LARGE SCALE GENOMIC DNA]</scope>
    <source>
        <strain evidence="11">B123</strain>
    </source>
</reference>
<dbReference type="PROSITE" id="PS51545">
    <property type="entry name" value="PIK_HELICAL"/>
    <property type="match status" value="1"/>
</dbReference>
<dbReference type="GO" id="GO:0005886">
    <property type="term" value="C:plasma membrane"/>
    <property type="evidence" value="ECO:0007669"/>
    <property type="project" value="EnsemblFungi"/>
</dbReference>
<dbReference type="PROSITE" id="PS00916">
    <property type="entry name" value="PI3_4_KINASE_2"/>
    <property type="match status" value="1"/>
</dbReference>
<dbReference type="Gene3D" id="1.10.1070.11">
    <property type="entry name" value="Phosphatidylinositol 3-/4-kinase, catalytic domain"/>
    <property type="match status" value="1"/>
</dbReference>
<organism evidence="10 11">
    <name type="scientific">Pneumocystis murina (strain B123)</name>
    <name type="common">Mouse pneumocystis pneumonia agent</name>
    <name type="synonym">Pneumocystis carinii f. sp. muris</name>
    <dbReference type="NCBI Taxonomy" id="1069680"/>
    <lineage>
        <taxon>Eukaryota</taxon>
        <taxon>Fungi</taxon>
        <taxon>Dikarya</taxon>
        <taxon>Ascomycota</taxon>
        <taxon>Taphrinomycotina</taxon>
        <taxon>Pneumocystomycetes</taxon>
        <taxon>Pneumocystaceae</taxon>
        <taxon>Pneumocystis</taxon>
    </lineage>
</organism>
<dbReference type="InterPro" id="IPR001263">
    <property type="entry name" value="PI3K_accessory_dom"/>
</dbReference>
<sequence length="1905" mass="218920">MDCIFTDIRRTALRRLLILSFDKDGNEILAKSKQTWEILVKNKLKSQKGGILNAIGYKSQKKDIIQMTPREFHATITICEAIIDSKHLNCTKEFIYEIAAILKSSYGSFTLSSFLDVDKVFYLKDLANKSTLSLLRFMDMFPGCKTEILNIFTEYIEEVLVELKNSLDSSIISEIHVPFTSLCGFLKGLKTSKFFQSDFKITVILEPLKYLLSEDFLSKILNLIIKFENENINQNNITFLTKKHSNDLVLGKCLILTKNLIFIIQKYIFKQIVGNDIFDWEEILTDNTLNFDHVHLEFSTITSIVQCLKDTIKYLSAFSRSNIVESNTFQKVFSYSLRTTCLCCMIIKDFSLMSKWFEKLLEFSHEGFSTIYTIAIQDVFAAIALCFPDNASVIIQYFRMHILHFSDSITNLQHNDELTALVSKRLTYVLKHSSQDAIITTIYSLANSISSNIPKTPSADLLIPLDQRTVRSSISLIFKTDSQRRIIHYKIVDAITQIAIMIPDEKIAALSISILIQKYGKIDIEVDKIILEKLANVTKAKSEKNVMSIIKFYSRVAEGLYGYGLDTVSDVFQSSLAKISSNMEQKSGLLTFYLNNLLNIIIRFDKVPEKQNESEKKSKNRDLKNIQDNILNILHPLAILLQKFDIEHSFDSETILLFCNMWFTFVLCGFTKGSSLVNQNIESLKIIATYSPPLVLDNVTTHFESDLELNTVLRRGGSQKDLNFLRETLSKALPSCAYEIRSASYSKTVYLSSVFLLETLRSSAGICSYTFAYLKNTNIKESDIATCISVIAHSATNVFISSFVFSSKEPETSLLLSKEMKRLLLSCSHRMKQPRELALKCCDKVISSMPSVLCSQSVLYTLLESLSLLWYSCANEYLSEYTPQYIFSSSRGHLSLEFSDSYIERKIILRDLLTYAKRWLSLALQISPLDLKSLLHTYLSDFDDSSSTCNISLGKTVALDIGGSLSYIDKKMFGDLLTNVSSEFISEYTIRQLNKFPASILHPMRNGNNSYTIQNDFSDNGFITSVLQNISQIENDLKQKKRLEIKELKDSLQKVATCIITGTEYEKILARYIVRIPFMILNVPSIKLGISLWTWIMTERPSLHIQLLTEISRNFQWSIRRRQGLFSNSIDPLNAFAKPMEYLPTDRTIYDKEIQRASKLFTPHLLLTNFLSSHLQAFHKDYNVFNVISSFFRFIGIAILNKKSSKHILSRELHLHLFNLGFKILKFKDIDPIIFIKTRKVLYSAIFAWFSRTPKWAFGGNKIQLETELNLLTVIQSAIEGDNIIMTSTFYDELFDNSIHEKQQKLLYLLVSHEKYRISTWLNVREIGLSTYNITTLWENISDEQWKTFVNTAWNHDPILAINLVHRFKSKDLHKKLRDLILENPFNVIDCPCALSILFDNFSDVTAFQLKYLQFWSPVVPLTAITYFLPIYNNDGFILQYAVKILEHYSLDVIFFYVPELVQALRYDTLGYIEQFIVETSILSELFAHQIIWNIKANSYKDENALEPDSIKPVLDRVVERITSCFTGEKKEFYEREFNFFNKITSISGKLKPYIKKSKLEKKEKIDLEISKIEIDSGVYLPSNPDDIVIGIDRKSGKPLQSHAKAPFIATFRVKKKKEAYTNMERKISEENLNNDLNTEFNQESWKSSIFKVGDDCRQDVLALQLISMFRNIFNDIGLSLYVFPYRVTATSPGCGIIDVLPDSISRDMLGREAVNGLYEYFITKFGNENSIEFQKARNNFVQSMAAYSVITYLLQIKDRHNGNIMIDREGHIVHIDFGFLLDIAPGGIAFESSPFKLTREMIAVMGGNQKIQPFIWFQELCIKAFFACRPYAENIIECVILMLDSGLPCFKGTTTINNLRSRFHLDQEDHEAARTMIKLINNSYENKRTVIYDQFQSITNGIPY</sequence>
<dbReference type="InterPro" id="IPR018936">
    <property type="entry name" value="PI3/4_kinase_CS"/>
</dbReference>
<dbReference type="SMART" id="SM00146">
    <property type="entry name" value="PI3Kc"/>
    <property type="match status" value="1"/>
</dbReference>
<keyword evidence="6" id="KW-0418">Kinase</keyword>
<dbReference type="FunFam" id="1.10.1070.11:FF:000012">
    <property type="entry name" value="Phosphatidylinositol 4-kinase alpha 1"/>
    <property type="match status" value="1"/>
</dbReference>
<dbReference type="SUPFAM" id="SSF56112">
    <property type="entry name" value="Protein kinase-like (PK-like)"/>
    <property type="match status" value="1"/>
</dbReference>